<evidence type="ECO:0000256" key="5">
    <source>
        <dbReference type="ARBA" id="ARBA00022631"/>
    </source>
</evidence>
<dbReference type="CDD" id="cd05822">
    <property type="entry name" value="TLP_HIUase"/>
    <property type="match status" value="1"/>
</dbReference>
<sequence length="117" mass="13305">MTGFLTTHVLDTMHGIPAENMQIELWRLGETRHLLKTVYTGADGRTVQPLLQGEEFRQGRYELTFAVWAYFAALQVELPDPPFLDIVPIRFGIADATAHYHIPLLVSPWAYSTYRGS</sequence>
<reference evidence="10 11" key="1">
    <citation type="submission" date="2018-06" db="EMBL/GenBank/DDBJ databases">
        <title>Genomic Encyclopedia of Archaeal and Bacterial Type Strains, Phase II (KMG-II): from individual species to whole genera.</title>
        <authorList>
            <person name="Goeker M."/>
        </authorList>
    </citation>
    <scope>NUCLEOTIDE SEQUENCE [LARGE SCALE GENOMIC DNA]</scope>
    <source>
        <strain evidence="10 11">ATCC BAA-1881</strain>
    </source>
</reference>
<dbReference type="GO" id="GO:0006144">
    <property type="term" value="P:purine nucleobase metabolic process"/>
    <property type="evidence" value="ECO:0007669"/>
    <property type="project" value="UniProtKB-KW"/>
</dbReference>
<dbReference type="AlphaFoldDB" id="A0A326U5T3"/>
<evidence type="ECO:0000256" key="6">
    <source>
        <dbReference type="ARBA" id="ARBA00022801"/>
    </source>
</evidence>
<accession>A0A326U5T3</accession>
<dbReference type="NCBIfam" id="TIGR02962">
    <property type="entry name" value="hdxy_isourate"/>
    <property type="match status" value="1"/>
</dbReference>
<organism evidence="10 11">
    <name type="scientific">Thermosporothrix hazakensis</name>
    <dbReference type="NCBI Taxonomy" id="644383"/>
    <lineage>
        <taxon>Bacteria</taxon>
        <taxon>Bacillati</taxon>
        <taxon>Chloroflexota</taxon>
        <taxon>Ktedonobacteria</taxon>
        <taxon>Ktedonobacterales</taxon>
        <taxon>Thermosporotrichaceae</taxon>
        <taxon>Thermosporothrix</taxon>
    </lineage>
</organism>
<feature type="binding site" evidence="7">
    <location>
        <position position="8"/>
    </location>
    <ligand>
        <name>substrate</name>
    </ligand>
</feature>
<dbReference type="FunFam" id="2.60.40.180:FF:000005">
    <property type="entry name" value="5-hydroxyisourate hydrolase"/>
    <property type="match status" value="1"/>
</dbReference>
<evidence type="ECO:0000256" key="3">
    <source>
        <dbReference type="ARBA" id="ARBA00009850"/>
    </source>
</evidence>
<dbReference type="PANTHER" id="PTHR10395:SF7">
    <property type="entry name" value="5-HYDROXYISOURATE HYDROLASE"/>
    <property type="match status" value="1"/>
</dbReference>
<keyword evidence="5 8" id="KW-0659">Purine metabolism</keyword>
<dbReference type="InterPro" id="IPR000895">
    <property type="entry name" value="Transthyretin/HIU_hydrolase"/>
</dbReference>
<keyword evidence="6 8" id="KW-0378">Hydrolase</keyword>
<dbReference type="EC" id="3.5.2.17" evidence="8"/>
<comment type="similarity">
    <text evidence="3 8">Belongs to the transthyretin family. 5-hydroxyisourate hydrolase subfamily.</text>
</comment>
<dbReference type="EMBL" id="QKUF01000009">
    <property type="protein sequence ID" value="PZW29326.1"/>
    <property type="molecule type" value="Genomic_DNA"/>
</dbReference>
<dbReference type="Proteomes" id="UP000248806">
    <property type="component" value="Unassembled WGS sequence"/>
</dbReference>
<evidence type="ECO:0000313" key="11">
    <source>
        <dbReference type="Proteomes" id="UP000248806"/>
    </source>
</evidence>
<dbReference type="GO" id="GO:0033971">
    <property type="term" value="F:hydroxyisourate hydrolase activity"/>
    <property type="evidence" value="ECO:0007669"/>
    <property type="project" value="UniProtKB-EC"/>
</dbReference>
<protein>
    <recommendedName>
        <fullName evidence="8">5-hydroxyisourate hydrolase</fullName>
        <shortName evidence="8">HIU hydrolase</shortName>
        <shortName evidence="8">HIUHase</shortName>
        <ecNumber evidence="8">3.5.2.17</ecNumber>
    </recommendedName>
</protein>
<dbReference type="Pfam" id="PF00576">
    <property type="entry name" value="Transthyretin"/>
    <property type="match status" value="1"/>
</dbReference>
<evidence type="ECO:0000259" key="9">
    <source>
        <dbReference type="Pfam" id="PF00576"/>
    </source>
</evidence>
<dbReference type="PANTHER" id="PTHR10395">
    <property type="entry name" value="URICASE AND TRANSTHYRETIN-RELATED"/>
    <property type="match status" value="1"/>
</dbReference>
<dbReference type="InterPro" id="IPR036817">
    <property type="entry name" value="Transthyretin/HIU_hydrolase_sf"/>
</dbReference>
<evidence type="ECO:0000256" key="1">
    <source>
        <dbReference type="ARBA" id="ARBA00001043"/>
    </source>
</evidence>
<evidence type="ECO:0000256" key="8">
    <source>
        <dbReference type="RuleBase" id="RU361270"/>
    </source>
</evidence>
<comment type="caution">
    <text evidence="10">The sequence shown here is derived from an EMBL/GenBank/DDBJ whole genome shotgun (WGS) entry which is preliminary data.</text>
</comment>
<evidence type="ECO:0000256" key="4">
    <source>
        <dbReference type="ARBA" id="ARBA00011881"/>
    </source>
</evidence>
<evidence type="ECO:0000256" key="7">
    <source>
        <dbReference type="PIRSR" id="PIRSR600895-51"/>
    </source>
</evidence>
<feature type="binding site" evidence="7">
    <location>
        <position position="114"/>
    </location>
    <ligand>
        <name>substrate</name>
    </ligand>
</feature>
<dbReference type="SUPFAM" id="SSF49472">
    <property type="entry name" value="Transthyretin (synonym: prealbumin)"/>
    <property type="match status" value="1"/>
</dbReference>
<dbReference type="PROSITE" id="PS00768">
    <property type="entry name" value="TRANSTHYRETIN_1"/>
    <property type="match status" value="1"/>
</dbReference>
<dbReference type="RefSeq" id="WP_111323404.1">
    <property type="nucleotide sequence ID" value="NZ_BIFX01000001.1"/>
</dbReference>
<dbReference type="InterPro" id="IPR014306">
    <property type="entry name" value="Hydroxyisourate_hydrolase"/>
</dbReference>
<comment type="subunit">
    <text evidence="4 8">Homotetramer.</text>
</comment>
<dbReference type="InterPro" id="IPR023416">
    <property type="entry name" value="Transthyretin/HIU_hydrolase_d"/>
</dbReference>
<feature type="binding site" evidence="7">
    <location>
        <position position="45"/>
    </location>
    <ligand>
        <name>substrate</name>
    </ligand>
</feature>
<comment type="function">
    <text evidence="2">Catalyzes the hydrolysis of 5-hydroxyisourate (HIU) to 2-oxo-4-hydroxy-4-carboxy-5-ureidoimidazoline (OHCU).</text>
</comment>
<dbReference type="PRINTS" id="PR00189">
    <property type="entry name" value="TRNSTHYRETIN"/>
</dbReference>
<proteinExistence type="inferred from homology"/>
<dbReference type="Gene3D" id="2.60.40.180">
    <property type="entry name" value="Transthyretin/hydroxyisourate hydrolase domain"/>
    <property type="match status" value="1"/>
</dbReference>
<keyword evidence="11" id="KW-1185">Reference proteome</keyword>
<comment type="catalytic activity">
    <reaction evidence="1 8">
        <text>5-hydroxyisourate + H2O = 5-hydroxy-2-oxo-4-ureido-2,5-dihydro-1H-imidazole-5-carboxylate + H(+)</text>
        <dbReference type="Rhea" id="RHEA:23736"/>
        <dbReference type="ChEBI" id="CHEBI:15377"/>
        <dbReference type="ChEBI" id="CHEBI:15378"/>
        <dbReference type="ChEBI" id="CHEBI:18072"/>
        <dbReference type="ChEBI" id="CHEBI:58639"/>
        <dbReference type="EC" id="3.5.2.17"/>
    </reaction>
</comment>
<gene>
    <name evidence="10" type="ORF">EI42_03048</name>
</gene>
<feature type="domain" description="Transthyretin/hydroxyisourate hydrolase" evidence="9">
    <location>
        <begin position="5"/>
        <end position="116"/>
    </location>
</feature>
<dbReference type="InterPro" id="IPR023418">
    <property type="entry name" value="Thyroxine_BS"/>
</dbReference>
<name>A0A326U5T3_THEHA</name>
<evidence type="ECO:0000313" key="10">
    <source>
        <dbReference type="EMBL" id="PZW29326.1"/>
    </source>
</evidence>
<evidence type="ECO:0000256" key="2">
    <source>
        <dbReference type="ARBA" id="ARBA00002704"/>
    </source>
</evidence>
<dbReference type="OrthoDB" id="9792386at2"/>